<dbReference type="Proteomes" id="UP001642720">
    <property type="component" value="Unassembled WGS sequence"/>
</dbReference>
<evidence type="ECO:0000256" key="1">
    <source>
        <dbReference type="SAM" id="MobiDB-lite"/>
    </source>
</evidence>
<keyword evidence="3" id="KW-1185">Reference proteome</keyword>
<dbReference type="RefSeq" id="XP_073558380.1">
    <property type="nucleotide sequence ID" value="XM_073703361.1"/>
</dbReference>
<accession>A0ABY2H2K5</accession>
<dbReference type="GeneID" id="300577811"/>
<dbReference type="EMBL" id="PPTA01000007">
    <property type="protein sequence ID" value="TFB02179.1"/>
    <property type="molecule type" value="Genomic_DNA"/>
</dbReference>
<evidence type="ECO:0000313" key="3">
    <source>
        <dbReference type="Proteomes" id="UP001642720"/>
    </source>
</evidence>
<organism evidence="2 3">
    <name type="scientific">Trichoderma ghanense</name>
    <dbReference type="NCBI Taxonomy" id="65468"/>
    <lineage>
        <taxon>Eukaryota</taxon>
        <taxon>Fungi</taxon>
        <taxon>Dikarya</taxon>
        <taxon>Ascomycota</taxon>
        <taxon>Pezizomycotina</taxon>
        <taxon>Sordariomycetes</taxon>
        <taxon>Hypocreomycetidae</taxon>
        <taxon>Hypocreales</taxon>
        <taxon>Hypocreaceae</taxon>
        <taxon>Trichoderma</taxon>
    </lineage>
</organism>
<sequence length="132" mass="14046">MHISTLCSGDWVTTDGMTMLQRMQTPAPQAARFPAPSNDRSNERHRRQPAGLLPECGGKSDEIQSGGWESFPGITADPATGLLAPRDCGRPGHCSALSLSRQADRISTTAFYQLNGGITSCMLTVQKRAGGA</sequence>
<name>A0ABY2H2K5_9HYPO</name>
<comment type="caution">
    <text evidence="2">The sequence shown here is derived from an EMBL/GenBank/DDBJ whole genome shotgun (WGS) entry which is preliminary data.</text>
</comment>
<feature type="region of interest" description="Disordered" evidence="1">
    <location>
        <begin position="24"/>
        <end position="59"/>
    </location>
</feature>
<gene>
    <name evidence="2" type="ORF">CCMA1212_006121</name>
</gene>
<evidence type="ECO:0000313" key="2">
    <source>
        <dbReference type="EMBL" id="TFB02179.1"/>
    </source>
</evidence>
<proteinExistence type="predicted"/>
<reference evidence="2 3" key="1">
    <citation type="submission" date="2018-01" db="EMBL/GenBank/DDBJ databases">
        <title>Genome characterization of the sugarcane-associated fungus Trichoderma ghanense CCMA-1212 and their application in lignocelulose bioconversion.</title>
        <authorList>
            <person name="Steindorff A.S."/>
            <person name="Mendes T.D."/>
            <person name="Vilela E.S.D."/>
            <person name="Rodrigues D.S."/>
            <person name="Formighieri E.F."/>
            <person name="Melo I.S."/>
            <person name="Favaro L.C.L."/>
        </authorList>
    </citation>
    <scope>NUCLEOTIDE SEQUENCE [LARGE SCALE GENOMIC DNA]</scope>
    <source>
        <strain evidence="2 3">CCMA-1212</strain>
    </source>
</reference>
<protein>
    <submittedName>
        <fullName evidence="2">Uncharacterized protein</fullName>
    </submittedName>
</protein>